<dbReference type="AlphaFoldDB" id="A0A177N045"/>
<comment type="caution">
    <text evidence="2">The sequence shown here is derived from an EMBL/GenBank/DDBJ whole genome shotgun (WGS) entry which is preliminary data.</text>
</comment>
<dbReference type="Proteomes" id="UP000077857">
    <property type="component" value="Unassembled WGS sequence"/>
</dbReference>
<proteinExistence type="predicted"/>
<evidence type="ECO:0000313" key="2">
    <source>
        <dbReference type="EMBL" id="OAI10519.1"/>
    </source>
</evidence>
<gene>
    <name evidence="2" type="ORF">A1507_03930</name>
</gene>
<evidence type="ECO:0000256" key="1">
    <source>
        <dbReference type="SAM" id="MobiDB-lite"/>
    </source>
</evidence>
<evidence type="ECO:0000313" key="3">
    <source>
        <dbReference type="Proteomes" id="UP000077857"/>
    </source>
</evidence>
<accession>A0A177N045</accession>
<protein>
    <submittedName>
        <fullName evidence="2">Uncharacterized protein</fullName>
    </submittedName>
</protein>
<feature type="region of interest" description="Disordered" evidence="1">
    <location>
        <begin position="260"/>
        <end position="279"/>
    </location>
</feature>
<organism evidence="2 3">
    <name type="scientific">Methylomonas koyamae</name>
    <dbReference type="NCBI Taxonomy" id="702114"/>
    <lineage>
        <taxon>Bacteria</taxon>
        <taxon>Pseudomonadati</taxon>
        <taxon>Pseudomonadota</taxon>
        <taxon>Gammaproteobacteria</taxon>
        <taxon>Methylococcales</taxon>
        <taxon>Methylococcaceae</taxon>
        <taxon>Methylomonas</taxon>
    </lineage>
</organism>
<dbReference type="EMBL" id="LUUJ01000134">
    <property type="protein sequence ID" value="OAI10519.1"/>
    <property type="molecule type" value="Genomic_DNA"/>
</dbReference>
<name>A0A177N045_9GAMM</name>
<sequence>MAQVRKSLEKWTEFVNPYQRLRSAVEKMLSEVHALDLQPETQAIPDLTDIDDIQQGRWGEILGRYSKGLGLCFGIRSMLPVMAEAYVNFLLFALMRPELKSDERLRENTIRQPIDVRVKSLHMTCVGFARPVDYTSPACKAYHSLVNERNDLLHGNVVLEKLRFNDVYFHGRVPVFKEYRSMWERTVGVEINAVGLQRLSDEVATVNTFIEYLSSCMKPDVRKNIDMMSDKRDLGLNQQNGKIGILFSGRLVDMQMVMDSKTTDPNSDAQSIDPPEAAR</sequence>
<reference evidence="2 3" key="1">
    <citation type="submission" date="2016-03" db="EMBL/GenBank/DDBJ databases">
        <authorList>
            <person name="Ploux O."/>
        </authorList>
    </citation>
    <scope>NUCLEOTIDE SEQUENCE [LARGE SCALE GENOMIC DNA]</scope>
    <source>
        <strain evidence="2 3">R-45378</strain>
    </source>
</reference>